<dbReference type="AlphaFoldDB" id="A0A7S1F4I6"/>
<feature type="transmembrane region" description="Helical" evidence="5">
    <location>
        <begin position="110"/>
        <end position="136"/>
    </location>
</feature>
<dbReference type="GO" id="GO:0016020">
    <property type="term" value="C:membrane"/>
    <property type="evidence" value="ECO:0007669"/>
    <property type="project" value="UniProtKB-SubCell"/>
</dbReference>
<feature type="transmembrane region" description="Helical" evidence="5">
    <location>
        <begin position="12"/>
        <end position="33"/>
    </location>
</feature>
<proteinExistence type="predicted"/>
<feature type="transmembrane region" description="Helical" evidence="5">
    <location>
        <begin position="225"/>
        <end position="246"/>
    </location>
</feature>
<feature type="transmembrane region" description="Helical" evidence="5">
    <location>
        <begin position="266"/>
        <end position="289"/>
    </location>
</feature>
<dbReference type="Pfam" id="PF01490">
    <property type="entry name" value="Aa_trans"/>
    <property type="match status" value="1"/>
</dbReference>
<evidence type="ECO:0000256" key="5">
    <source>
        <dbReference type="SAM" id="Phobius"/>
    </source>
</evidence>
<dbReference type="EMBL" id="HBFQ01024205">
    <property type="protein sequence ID" value="CAD8842727.1"/>
    <property type="molecule type" value="Transcribed_RNA"/>
</dbReference>
<feature type="transmembrane region" description="Helical" evidence="5">
    <location>
        <begin position="310"/>
        <end position="336"/>
    </location>
</feature>
<reference evidence="7" key="1">
    <citation type="submission" date="2021-01" db="EMBL/GenBank/DDBJ databases">
        <authorList>
            <person name="Corre E."/>
            <person name="Pelletier E."/>
            <person name="Niang G."/>
            <person name="Scheremetjew M."/>
            <person name="Finn R."/>
            <person name="Kale V."/>
            <person name="Holt S."/>
            <person name="Cochrane G."/>
            <person name="Meng A."/>
            <person name="Brown T."/>
            <person name="Cohen L."/>
        </authorList>
    </citation>
    <scope>NUCLEOTIDE SEQUENCE</scope>
</reference>
<feature type="transmembrane region" description="Helical" evidence="5">
    <location>
        <begin position="157"/>
        <end position="178"/>
    </location>
</feature>
<keyword evidence="3 5" id="KW-1133">Transmembrane helix</keyword>
<evidence type="ECO:0000256" key="1">
    <source>
        <dbReference type="ARBA" id="ARBA00004141"/>
    </source>
</evidence>
<evidence type="ECO:0000256" key="3">
    <source>
        <dbReference type="ARBA" id="ARBA00022989"/>
    </source>
</evidence>
<feature type="transmembrane region" description="Helical" evidence="5">
    <location>
        <begin position="198"/>
        <end position="216"/>
    </location>
</feature>
<protein>
    <recommendedName>
        <fullName evidence="6">Amino acid transporter transmembrane domain-containing protein</fullName>
    </recommendedName>
</protein>
<name>A0A7S1F4I6_NOCSC</name>
<evidence type="ECO:0000256" key="2">
    <source>
        <dbReference type="ARBA" id="ARBA00022692"/>
    </source>
</evidence>
<dbReference type="PANTHER" id="PTHR22950:SF652">
    <property type="entry name" value="TRANSMEMBRANE AMINO ACID TRANSPORTER FAMILY PROTEIN"/>
    <property type="match status" value="1"/>
</dbReference>
<dbReference type="PANTHER" id="PTHR22950">
    <property type="entry name" value="AMINO ACID TRANSPORTER"/>
    <property type="match status" value="1"/>
</dbReference>
<organism evidence="7">
    <name type="scientific">Noctiluca scintillans</name>
    <name type="common">Sea sparkle</name>
    <name type="synonym">Red tide dinoflagellate</name>
    <dbReference type="NCBI Taxonomy" id="2966"/>
    <lineage>
        <taxon>Eukaryota</taxon>
        <taxon>Sar</taxon>
        <taxon>Alveolata</taxon>
        <taxon>Dinophyceae</taxon>
        <taxon>Noctilucales</taxon>
        <taxon>Noctilucaceae</taxon>
        <taxon>Noctiluca</taxon>
    </lineage>
</organism>
<keyword evidence="2 5" id="KW-0812">Transmembrane</keyword>
<evidence type="ECO:0000313" key="7">
    <source>
        <dbReference type="EMBL" id="CAD8842727.1"/>
    </source>
</evidence>
<evidence type="ECO:0000256" key="4">
    <source>
        <dbReference type="ARBA" id="ARBA00023136"/>
    </source>
</evidence>
<evidence type="ECO:0000259" key="6">
    <source>
        <dbReference type="Pfam" id="PF01490"/>
    </source>
</evidence>
<accession>A0A7S1F4I6</accession>
<dbReference type="InterPro" id="IPR013057">
    <property type="entry name" value="AA_transpt_TM"/>
</dbReference>
<gene>
    <name evidence="7" type="ORF">NSCI0253_LOCUS17075</name>
</gene>
<dbReference type="GO" id="GO:0015179">
    <property type="term" value="F:L-amino acid transmembrane transporter activity"/>
    <property type="evidence" value="ECO:0007669"/>
    <property type="project" value="TreeGrafter"/>
</dbReference>
<feature type="domain" description="Amino acid transporter transmembrane" evidence="6">
    <location>
        <begin position="76"/>
        <end position="435"/>
    </location>
</feature>
<sequence>MAAQRRLKSGTAYLVLACAVIVLSYFGEVRVVFFPTGGSISAPCHPFRSARERRAGSRLGQASVERTTIDNEQGMSSAQAASNLAKNIVSTGMLSLPAGLAAFATSPGSLWIATLAVLMPLGVFSAYTFWLLGWICDETGATSFGEAWGSVFGEGSGRLVSAVVAISCFLGCVGYSMILGDGVLALVGQMFPTVVTSRSTIIMLLNIFVLCPLGLLENLAPLGKFSLMGTFASGYVVLFMALRFFQGSYAPGGRFYASAALSQPCVSNSLGVLLLASIASCAFLAHFSAPRMYRELRSSPGGRRAKLRRFGGVVVGGFSFAMVVYAAVMLLGFLTFGSSVGGNVLDSYAISDPLAGVARAAVVFSVIFGYPFQLVGCADNVNALFGNVHLAWLKPLIMVASTATALFMYDLGRFQAFEGAVVGALLGYVAPSLMAGFRSRGLARARHFGLAMLGMIVGFAGVVVILRDVQ</sequence>
<feature type="transmembrane region" description="Helical" evidence="5">
    <location>
        <begin position="356"/>
        <end position="378"/>
    </location>
</feature>
<feature type="transmembrane region" description="Helical" evidence="5">
    <location>
        <begin position="448"/>
        <end position="466"/>
    </location>
</feature>
<feature type="transmembrane region" description="Helical" evidence="5">
    <location>
        <begin position="390"/>
        <end position="409"/>
    </location>
</feature>
<comment type="subcellular location">
    <subcellularLocation>
        <location evidence="1">Membrane</location>
        <topology evidence="1">Multi-pass membrane protein</topology>
    </subcellularLocation>
</comment>
<feature type="transmembrane region" description="Helical" evidence="5">
    <location>
        <begin position="415"/>
        <end position="436"/>
    </location>
</feature>
<keyword evidence="4 5" id="KW-0472">Membrane</keyword>